<dbReference type="Proteomes" id="UP000324222">
    <property type="component" value="Unassembled WGS sequence"/>
</dbReference>
<organism evidence="2 3">
    <name type="scientific">Portunus trituberculatus</name>
    <name type="common">Swimming crab</name>
    <name type="synonym">Neptunus trituberculatus</name>
    <dbReference type="NCBI Taxonomy" id="210409"/>
    <lineage>
        <taxon>Eukaryota</taxon>
        <taxon>Metazoa</taxon>
        <taxon>Ecdysozoa</taxon>
        <taxon>Arthropoda</taxon>
        <taxon>Crustacea</taxon>
        <taxon>Multicrustacea</taxon>
        <taxon>Malacostraca</taxon>
        <taxon>Eumalacostraca</taxon>
        <taxon>Eucarida</taxon>
        <taxon>Decapoda</taxon>
        <taxon>Pleocyemata</taxon>
        <taxon>Brachyura</taxon>
        <taxon>Eubrachyura</taxon>
        <taxon>Portunoidea</taxon>
        <taxon>Portunidae</taxon>
        <taxon>Portuninae</taxon>
        <taxon>Portunus</taxon>
    </lineage>
</organism>
<evidence type="ECO:0000313" key="2">
    <source>
        <dbReference type="EMBL" id="MPC44356.1"/>
    </source>
</evidence>
<evidence type="ECO:0000313" key="3">
    <source>
        <dbReference type="Proteomes" id="UP000324222"/>
    </source>
</evidence>
<comment type="caution">
    <text evidence="2">The sequence shown here is derived from an EMBL/GenBank/DDBJ whole genome shotgun (WGS) entry which is preliminary data.</text>
</comment>
<protein>
    <submittedName>
        <fullName evidence="2">Uncharacterized protein</fullName>
    </submittedName>
</protein>
<dbReference type="AlphaFoldDB" id="A0A5B7FG66"/>
<name>A0A5B7FG66_PORTR</name>
<sequence length="77" mass="8041">MVVFRDGGGKGKMVARRGGAGQRAAGSRLEAAAKTSRGVLGSPAERLTTCRLPPLRLPTPPTAMFLLQNCEAAFPSM</sequence>
<accession>A0A5B7FG66</accession>
<evidence type="ECO:0000256" key="1">
    <source>
        <dbReference type="SAM" id="MobiDB-lite"/>
    </source>
</evidence>
<keyword evidence="3" id="KW-1185">Reference proteome</keyword>
<proteinExistence type="predicted"/>
<reference evidence="2 3" key="1">
    <citation type="submission" date="2019-05" db="EMBL/GenBank/DDBJ databases">
        <title>Another draft genome of Portunus trituberculatus and its Hox gene families provides insights of decapod evolution.</title>
        <authorList>
            <person name="Jeong J.-H."/>
            <person name="Song I."/>
            <person name="Kim S."/>
            <person name="Choi T."/>
            <person name="Kim D."/>
            <person name="Ryu S."/>
            <person name="Kim W."/>
        </authorList>
    </citation>
    <scope>NUCLEOTIDE SEQUENCE [LARGE SCALE GENOMIC DNA]</scope>
    <source>
        <tissue evidence="2">Muscle</tissue>
    </source>
</reference>
<feature type="region of interest" description="Disordered" evidence="1">
    <location>
        <begin position="1"/>
        <end position="40"/>
    </location>
</feature>
<dbReference type="EMBL" id="VSRR010006240">
    <property type="protein sequence ID" value="MPC44356.1"/>
    <property type="molecule type" value="Genomic_DNA"/>
</dbReference>
<gene>
    <name evidence="2" type="ORF">E2C01_038028</name>
</gene>